<gene>
    <name evidence="1" type="ORF">PECUL_23A048349</name>
</gene>
<sequence>MAAGSAANPPPQTADEWTAAFQAKFEEVCRKFWERLGKRKPPPALKPTTLVKRQHTLSHTRPRHLILATTPQERLTSNTTKRRERQRGINRPKQKNIAKAMAITPPKRTAPRGNASLHMPRKRRIIRRKRILPLSSKYPRRGKDRMTQHSATTAEPLKKGNSYQARVHRSATTLCLSIPCAEQMQQPKGFYLSGHCPSPCLDGIWHTAPTDCHCRHWMTPDSKADFPTL</sequence>
<name>A0AAD1VSS1_PELCU</name>
<reference evidence="1" key="1">
    <citation type="submission" date="2022-03" db="EMBL/GenBank/DDBJ databases">
        <authorList>
            <person name="Alioto T."/>
            <person name="Alioto T."/>
            <person name="Gomez Garrido J."/>
        </authorList>
    </citation>
    <scope>NUCLEOTIDE SEQUENCE</scope>
</reference>
<protein>
    <submittedName>
        <fullName evidence="1">Uncharacterized protein</fullName>
    </submittedName>
</protein>
<dbReference type="Proteomes" id="UP001295444">
    <property type="component" value="Chromosome 02"/>
</dbReference>
<keyword evidence="2" id="KW-1185">Reference proteome</keyword>
<dbReference type="AlphaFoldDB" id="A0AAD1VSS1"/>
<organism evidence="1 2">
    <name type="scientific">Pelobates cultripes</name>
    <name type="common">Western spadefoot toad</name>
    <dbReference type="NCBI Taxonomy" id="61616"/>
    <lineage>
        <taxon>Eukaryota</taxon>
        <taxon>Metazoa</taxon>
        <taxon>Chordata</taxon>
        <taxon>Craniata</taxon>
        <taxon>Vertebrata</taxon>
        <taxon>Euteleostomi</taxon>
        <taxon>Amphibia</taxon>
        <taxon>Batrachia</taxon>
        <taxon>Anura</taxon>
        <taxon>Pelobatoidea</taxon>
        <taxon>Pelobatidae</taxon>
        <taxon>Pelobates</taxon>
    </lineage>
</organism>
<dbReference type="EMBL" id="OW240913">
    <property type="protein sequence ID" value="CAH2255855.1"/>
    <property type="molecule type" value="Genomic_DNA"/>
</dbReference>
<proteinExistence type="predicted"/>
<evidence type="ECO:0000313" key="1">
    <source>
        <dbReference type="EMBL" id="CAH2255855.1"/>
    </source>
</evidence>
<evidence type="ECO:0000313" key="2">
    <source>
        <dbReference type="Proteomes" id="UP001295444"/>
    </source>
</evidence>
<accession>A0AAD1VSS1</accession>